<feature type="region of interest" description="Disordered" evidence="1">
    <location>
        <begin position="292"/>
        <end position="331"/>
    </location>
</feature>
<comment type="caution">
    <text evidence="2">The sequence shown here is derived from an EMBL/GenBank/DDBJ whole genome shotgun (WGS) entry which is preliminary data.</text>
</comment>
<dbReference type="EMBL" id="JAINUF010000002">
    <property type="protein sequence ID" value="KAJ8374922.1"/>
    <property type="molecule type" value="Genomic_DNA"/>
</dbReference>
<proteinExistence type="predicted"/>
<evidence type="ECO:0000313" key="3">
    <source>
        <dbReference type="Proteomes" id="UP001152622"/>
    </source>
</evidence>
<dbReference type="PANTHER" id="PTHR33862:SF3">
    <property type="entry name" value="OROFACIAL CLEFT 1 CANDIDATE GENE 1 PROTEIN"/>
    <property type="match status" value="1"/>
</dbReference>
<feature type="compositionally biased region" description="Basic and acidic residues" evidence="1">
    <location>
        <begin position="48"/>
        <end position="63"/>
    </location>
</feature>
<reference evidence="2" key="1">
    <citation type="journal article" date="2023" name="Science">
        <title>Genome structures resolve the early diversification of teleost fishes.</title>
        <authorList>
            <person name="Parey E."/>
            <person name="Louis A."/>
            <person name="Montfort J."/>
            <person name="Bouchez O."/>
            <person name="Roques C."/>
            <person name="Iampietro C."/>
            <person name="Lluch J."/>
            <person name="Castinel A."/>
            <person name="Donnadieu C."/>
            <person name="Desvignes T."/>
            <person name="Floi Bucao C."/>
            <person name="Jouanno E."/>
            <person name="Wen M."/>
            <person name="Mejri S."/>
            <person name="Dirks R."/>
            <person name="Jansen H."/>
            <person name="Henkel C."/>
            <person name="Chen W.J."/>
            <person name="Zahm M."/>
            <person name="Cabau C."/>
            <person name="Klopp C."/>
            <person name="Thompson A.W."/>
            <person name="Robinson-Rechavi M."/>
            <person name="Braasch I."/>
            <person name="Lecointre G."/>
            <person name="Bobe J."/>
            <person name="Postlethwait J.H."/>
            <person name="Berthelot C."/>
            <person name="Roest Crollius H."/>
            <person name="Guiguen Y."/>
        </authorList>
    </citation>
    <scope>NUCLEOTIDE SEQUENCE</scope>
    <source>
        <strain evidence="2">WJC10195</strain>
    </source>
</reference>
<name>A0A9Q1G4T6_SYNKA</name>
<dbReference type="InterPro" id="IPR031390">
    <property type="entry name" value="OFCC1"/>
</dbReference>
<evidence type="ECO:0000256" key="1">
    <source>
        <dbReference type="SAM" id="MobiDB-lite"/>
    </source>
</evidence>
<feature type="region of interest" description="Disordered" evidence="1">
    <location>
        <begin position="1"/>
        <end position="85"/>
    </location>
</feature>
<keyword evidence="3" id="KW-1185">Reference proteome</keyword>
<evidence type="ECO:0000313" key="2">
    <source>
        <dbReference type="EMBL" id="KAJ8374922.1"/>
    </source>
</evidence>
<dbReference type="Pfam" id="PF15680">
    <property type="entry name" value="OFCC1"/>
    <property type="match status" value="1"/>
</dbReference>
<protein>
    <submittedName>
        <fullName evidence="2">Uncharacterized protein</fullName>
    </submittedName>
</protein>
<organism evidence="2 3">
    <name type="scientific">Synaphobranchus kaupii</name>
    <name type="common">Kaup's arrowtooth eel</name>
    <dbReference type="NCBI Taxonomy" id="118154"/>
    <lineage>
        <taxon>Eukaryota</taxon>
        <taxon>Metazoa</taxon>
        <taxon>Chordata</taxon>
        <taxon>Craniata</taxon>
        <taxon>Vertebrata</taxon>
        <taxon>Euteleostomi</taxon>
        <taxon>Actinopterygii</taxon>
        <taxon>Neopterygii</taxon>
        <taxon>Teleostei</taxon>
        <taxon>Anguilliformes</taxon>
        <taxon>Synaphobranchidae</taxon>
        <taxon>Synaphobranchus</taxon>
    </lineage>
</organism>
<dbReference type="Proteomes" id="UP001152622">
    <property type="component" value="Chromosome 2"/>
</dbReference>
<dbReference type="PANTHER" id="PTHR33862">
    <property type="entry name" value="OROFACIAL CLEFT 1 CANDIDATE GENE 1 PROTEIN"/>
    <property type="match status" value="1"/>
</dbReference>
<dbReference type="OrthoDB" id="347244at2759"/>
<accession>A0A9Q1G4T6</accession>
<dbReference type="AlphaFoldDB" id="A0A9Q1G4T6"/>
<gene>
    <name evidence="2" type="ORF">SKAU_G00055020</name>
</gene>
<sequence length="331" mass="36677">MGEDERAAAEGIENPAFDGADGDLSARHTTRGREIERDKQDSTLAAQEQKKEPQAPDKPRGNECARNYFDPPMAEETNPRQCRMEVGTEDELELKLMREGEEELYYMMAAMLNEDDSTTTIDLPGTMPSDERAEVKMEATARGAALLPAPPGRGRVTQGELIPCYVERLKECVQGDMIALGSLSLEQMPYLIHATSISGPKAESQLLKALSKRKGEVMAKYGTMTEVTALSDREQGLHWQVEWSRTPQPVEIHLLCLRAVRDKLPRGHYALTAALHCRLGGRALRWSRLKGSPWAGDHRSRGAPGPLPRHGAAPRSERLHRKLGDRPAAAQ</sequence>
<feature type="compositionally biased region" description="Basic and acidic residues" evidence="1">
    <location>
        <begin position="31"/>
        <end position="41"/>
    </location>
</feature>